<evidence type="ECO:0000313" key="2">
    <source>
        <dbReference type="Proteomes" id="UP000750502"/>
    </source>
</evidence>
<dbReference type="Proteomes" id="UP000750502">
    <property type="component" value="Unassembled WGS sequence"/>
</dbReference>
<gene>
    <name evidence="1" type="ORF">H9Q72_008000</name>
</gene>
<dbReference type="EMBL" id="JADFTT010000278">
    <property type="protein sequence ID" value="KAG5763909.1"/>
    <property type="molecule type" value="Genomic_DNA"/>
</dbReference>
<comment type="caution">
    <text evidence="1">The sequence shown here is derived from an EMBL/GenBank/DDBJ whole genome shotgun (WGS) entry which is preliminary data.</text>
</comment>
<protein>
    <submittedName>
        <fullName evidence="1">Uncharacterized protein</fullName>
    </submittedName>
</protein>
<reference evidence="1" key="1">
    <citation type="journal article" date="2020" name="bioRxiv">
        <title>Historical genomics reveals the evolutionary mechanisms behind multiple outbreaks of the host-specific coffee wilt pathogen Fusarium xylarioides.</title>
        <authorList>
            <person name="Peck D."/>
            <person name="Nowell R.W."/>
            <person name="Flood J."/>
            <person name="Ryan M.J."/>
            <person name="Barraclough T.G."/>
        </authorList>
    </citation>
    <scope>NUCLEOTIDE SEQUENCE</scope>
    <source>
        <strain evidence="1">IMI 127659i</strain>
    </source>
</reference>
<organism evidence="1 2">
    <name type="scientific">Fusarium xylarioides</name>
    <dbReference type="NCBI Taxonomy" id="221167"/>
    <lineage>
        <taxon>Eukaryota</taxon>
        <taxon>Fungi</taxon>
        <taxon>Dikarya</taxon>
        <taxon>Ascomycota</taxon>
        <taxon>Pezizomycotina</taxon>
        <taxon>Sordariomycetes</taxon>
        <taxon>Hypocreomycetidae</taxon>
        <taxon>Hypocreales</taxon>
        <taxon>Nectriaceae</taxon>
        <taxon>Fusarium</taxon>
        <taxon>Fusarium fujikuroi species complex</taxon>
    </lineage>
</organism>
<reference evidence="1" key="2">
    <citation type="submission" date="2020-10" db="EMBL/GenBank/DDBJ databases">
        <authorList>
            <person name="Peck L.D."/>
            <person name="Nowell R.W."/>
            <person name="Flood J."/>
            <person name="Ryan M.J."/>
            <person name="Barraclough T.G."/>
        </authorList>
    </citation>
    <scope>NUCLEOTIDE SEQUENCE</scope>
    <source>
        <strain evidence="1">IMI 127659i</strain>
    </source>
</reference>
<proteinExistence type="predicted"/>
<keyword evidence="2" id="KW-1185">Reference proteome</keyword>
<name>A0A9P7HXZ6_9HYPO</name>
<sequence length="305" mass="33554">MTQAEIFTECFKGSFEGHALYEKVLGNNMKPGTCGYFNHLHKWIPIIHTLDEDIANGVERPNAKLVDQGQPDKWDVRKSGNVSGARIQVNATAAVPGAPGGGVAMKYTTRKGQGAVMVPGSKVTAHRAEPAPSFRKWMSTNMQLIASRPMYDEKVVQKKGLWLITGTFTATHRAISVLESAGSEAYIGVDVTIPGAAAVGPAVGFWNHREHSSGWIVHTDENNGVVLFASGIYYEPQLLSKKLKEVERQEKQKWLDADEDRSPIDAELAQGSPGAEYIRFWPYAFGKPYGLDTLPHLDDMEDRDA</sequence>
<evidence type="ECO:0000313" key="1">
    <source>
        <dbReference type="EMBL" id="KAG5763909.1"/>
    </source>
</evidence>
<accession>A0A9P7HXZ6</accession>
<dbReference type="OrthoDB" id="2883672at2759"/>
<dbReference type="AlphaFoldDB" id="A0A9P7HXZ6"/>